<proteinExistence type="predicted"/>
<feature type="compositionally biased region" description="Low complexity" evidence="1">
    <location>
        <begin position="80"/>
        <end position="94"/>
    </location>
</feature>
<keyword evidence="2" id="KW-0732">Signal</keyword>
<feature type="signal peptide" evidence="2">
    <location>
        <begin position="1"/>
        <end position="30"/>
    </location>
</feature>
<evidence type="ECO:0000313" key="4">
    <source>
        <dbReference type="Proteomes" id="UP000006055"/>
    </source>
</evidence>
<protein>
    <submittedName>
        <fullName evidence="3">Uncharacterized protein</fullName>
    </submittedName>
</protein>
<evidence type="ECO:0000256" key="2">
    <source>
        <dbReference type="SAM" id="SignalP"/>
    </source>
</evidence>
<gene>
    <name evidence="3" type="ordered locus">Desti_5513</name>
</gene>
<evidence type="ECO:0000256" key="1">
    <source>
        <dbReference type="SAM" id="MobiDB-lite"/>
    </source>
</evidence>
<dbReference type="KEGG" id="dti:Desti_5513"/>
<name>I4CEV4_DESTA</name>
<feature type="chain" id="PRO_5003687228" evidence="2">
    <location>
        <begin position="31"/>
        <end position="142"/>
    </location>
</feature>
<dbReference type="EMBL" id="CP003360">
    <property type="protein sequence ID" value="AFM28095.1"/>
    <property type="molecule type" value="Genomic_DNA"/>
</dbReference>
<accession>I4CEV4</accession>
<feature type="region of interest" description="Disordered" evidence="1">
    <location>
        <begin position="32"/>
        <end position="94"/>
    </location>
</feature>
<reference evidence="4" key="1">
    <citation type="submission" date="2012-06" db="EMBL/GenBank/DDBJ databases">
        <title>Complete sequence of chromosome of Desulfomonile tiedjei DSM 6799.</title>
        <authorList>
            <person name="Lucas S."/>
            <person name="Copeland A."/>
            <person name="Lapidus A."/>
            <person name="Glavina del Rio T."/>
            <person name="Dalin E."/>
            <person name="Tice H."/>
            <person name="Bruce D."/>
            <person name="Goodwin L."/>
            <person name="Pitluck S."/>
            <person name="Peters L."/>
            <person name="Ovchinnikova G."/>
            <person name="Zeytun A."/>
            <person name="Lu M."/>
            <person name="Kyrpides N."/>
            <person name="Mavromatis K."/>
            <person name="Ivanova N."/>
            <person name="Brettin T."/>
            <person name="Detter J.C."/>
            <person name="Han C."/>
            <person name="Larimer F."/>
            <person name="Land M."/>
            <person name="Hauser L."/>
            <person name="Markowitz V."/>
            <person name="Cheng J.-F."/>
            <person name="Hugenholtz P."/>
            <person name="Woyke T."/>
            <person name="Wu D."/>
            <person name="Spring S."/>
            <person name="Schroeder M."/>
            <person name="Brambilla E."/>
            <person name="Klenk H.-P."/>
            <person name="Eisen J.A."/>
        </authorList>
    </citation>
    <scope>NUCLEOTIDE SEQUENCE [LARGE SCALE GENOMIC DNA]</scope>
    <source>
        <strain evidence="4">ATCC 49306 / DSM 6799 / DCB-1</strain>
    </source>
</reference>
<organism evidence="3 4">
    <name type="scientific">Desulfomonile tiedjei (strain ATCC 49306 / DSM 6799 / DCB-1)</name>
    <dbReference type="NCBI Taxonomy" id="706587"/>
    <lineage>
        <taxon>Bacteria</taxon>
        <taxon>Pseudomonadati</taxon>
        <taxon>Thermodesulfobacteriota</taxon>
        <taxon>Desulfomonilia</taxon>
        <taxon>Desulfomonilales</taxon>
        <taxon>Desulfomonilaceae</taxon>
        <taxon>Desulfomonile</taxon>
    </lineage>
</organism>
<dbReference type="AlphaFoldDB" id="I4CEV4"/>
<dbReference type="Proteomes" id="UP000006055">
    <property type="component" value="Chromosome"/>
</dbReference>
<dbReference type="HOGENOM" id="CLU_1812710_0_0_7"/>
<evidence type="ECO:0000313" key="3">
    <source>
        <dbReference type="EMBL" id="AFM28095.1"/>
    </source>
</evidence>
<keyword evidence="4" id="KW-1185">Reference proteome</keyword>
<sequence length="142" mass="14580">MRKGKSMRFRCIIAVIAAVAFVSMPMLASAGPKGRSGFKPPRSSAIPGDQGKTGTIKDLGINPSTKAPSDMVKSKPPESAAGAVPGAGMAPQAPTSAFSGGGGFGGSWMSWAFLGYLFGRHQHPSKPAEKELELIPDPPGSI</sequence>